<dbReference type="InterPro" id="IPR036396">
    <property type="entry name" value="Cyt_P450_sf"/>
</dbReference>
<dbReference type="PANTHER" id="PTHR46696">
    <property type="entry name" value="P450, PUTATIVE (EUROFUNG)-RELATED"/>
    <property type="match status" value="1"/>
</dbReference>
<dbReference type="GO" id="GO:0020037">
    <property type="term" value="F:heme binding"/>
    <property type="evidence" value="ECO:0007669"/>
    <property type="project" value="InterPro"/>
</dbReference>
<protein>
    <submittedName>
        <fullName evidence="8">Cytochrome P450 107B1</fullName>
        <ecNumber evidence="8">1.14.-.-</ecNumber>
    </submittedName>
</protein>
<organism evidence="8 9">
    <name type="scientific">Paraburkholderia humisilvae</name>
    <dbReference type="NCBI Taxonomy" id="627669"/>
    <lineage>
        <taxon>Bacteria</taxon>
        <taxon>Pseudomonadati</taxon>
        <taxon>Pseudomonadota</taxon>
        <taxon>Betaproteobacteria</taxon>
        <taxon>Burkholderiales</taxon>
        <taxon>Burkholderiaceae</taxon>
        <taxon>Paraburkholderia</taxon>
    </lineage>
</organism>
<evidence type="ECO:0000313" key="9">
    <source>
        <dbReference type="Proteomes" id="UP000494363"/>
    </source>
</evidence>
<dbReference type="InterPro" id="IPR002397">
    <property type="entry name" value="Cyt_P450_B"/>
</dbReference>
<evidence type="ECO:0000256" key="6">
    <source>
        <dbReference type="ARBA" id="ARBA00023033"/>
    </source>
</evidence>
<dbReference type="GO" id="GO:0016705">
    <property type="term" value="F:oxidoreductase activity, acting on paired donors, with incorporation or reduction of molecular oxygen"/>
    <property type="evidence" value="ECO:0007669"/>
    <property type="project" value="InterPro"/>
</dbReference>
<dbReference type="InterPro" id="IPR001128">
    <property type="entry name" value="Cyt_P450"/>
</dbReference>
<evidence type="ECO:0000256" key="5">
    <source>
        <dbReference type="ARBA" id="ARBA00023004"/>
    </source>
</evidence>
<evidence type="ECO:0000256" key="3">
    <source>
        <dbReference type="ARBA" id="ARBA00022723"/>
    </source>
</evidence>
<dbReference type="EC" id="1.14.-.-" evidence="8"/>
<keyword evidence="2 7" id="KW-0349">Heme</keyword>
<dbReference type="PANTHER" id="PTHR46696:SF1">
    <property type="entry name" value="CYTOCHROME P450 YJIB-RELATED"/>
    <property type="match status" value="1"/>
</dbReference>
<evidence type="ECO:0000256" key="4">
    <source>
        <dbReference type="ARBA" id="ARBA00023002"/>
    </source>
</evidence>
<reference evidence="8 9" key="1">
    <citation type="submission" date="2020-04" db="EMBL/GenBank/DDBJ databases">
        <authorList>
            <person name="De Canck E."/>
        </authorList>
    </citation>
    <scope>NUCLEOTIDE SEQUENCE [LARGE SCALE GENOMIC DNA]</scope>
    <source>
        <strain evidence="8 9">LMG 29542</strain>
    </source>
</reference>
<dbReference type="PRINTS" id="PR00359">
    <property type="entry name" value="BP450"/>
</dbReference>
<keyword evidence="3 7" id="KW-0479">Metal-binding</keyword>
<accession>A0A6J5E0B8</accession>
<dbReference type="RefSeq" id="WP_175227879.1">
    <property type="nucleotide sequence ID" value="NZ_CADIKH010000016.1"/>
</dbReference>
<dbReference type="SUPFAM" id="SSF48264">
    <property type="entry name" value="Cytochrome P450"/>
    <property type="match status" value="1"/>
</dbReference>
<evidence type="ECO:0000256" key="1">
    <source>
        <dbReference type="ARBA" id="ARBA00010617"/>
    </source>
</evidence>
<dbReference type="GO" id="GO:0005506">
    <property type="term" value="F:iron ion binding"/>
    <property type="evidence" value="ECO:0007669"/>
    <property type="project" value="InterPro"/>
</dbReference>
<dbReference type="Pfam" id="PF00067">
    <property type="entry name" value="p450"/>
    <property type="match status" value="1"/>
</dbReference>
<dbReference type="FunFam" id="1.10.630.10:FF:000018">
    <property type="entry name" value="Cytochrome P450 monooxygenase"/>
    <property type="match status" value="1"/>
</dbReference>
<dbReference type="InterPro" id="IPR017972">
    <property type="entry name" value="Cyt_P450_CS"/>
</dbReference>
<evidence type="ECO:0000313" key="8">
    <source>
        <dbReference type="EMBL" id="CAB3759880.1"/>
    </source>
</evidence>
<dbReference type="EMBL" id="CADIKH010000016">
    <property type="protein sequence ID" value="CAB3759880.1"/>
    <property type="molecule type" value="Genomic_DNA"/>
</dbReference>
<dbReference type="Gene3D" id="1.10.630.10">
    <property type="entry name" value="Cytochrome P450"/>
    <property type="match status" value="1"/>
</dbReference>
<keyword evidence="6 7" id="KW-0503">Monooxygenase</keyword>
<keyword evidence="9" id="KW-1185">Reference proteome</keyword>
<evidence type="ECO:0000256" key="2">
    <source>
        <dbReference type="ARBA" id="ARBA00022617"/>
    </source>
</evidence>
<comment type="similarity">
    <text evidence="1 7">Belongs to the cytochrome P450 family.</text>
</comment>
<dbReference type="Proteomes" id="UP000494363">
    <property type="component" value="Unassembled WGS sequence"/>
</dbReference>
<dbReference type="AlphaFoldDB" id="A0A6J5E0B8"/>
<dbReference type="PROSITE" id="PS00086">
    <property type="entry name" value="CYTOCHROME_P450"/>
    <property type="match status" value="1"/>
</dbReference>
<gene>
    <name evidence="8" type="ORF">LMG29542_03696</name>
</gene>
<proteinExistence type="inferred from homology"/>
<evidence type="ECO:0000256" key="7">
    <source>
        <dbReference type="RuleBase" id="RU000461"/>
    </source>
</evidence>
<sequence length="398" mass="44166">MKLADFATPSFLADPYPVYAALRAEGPLVPIAPNSMISGHYDIVDKVLHDRHMVHNFEGSVRKRYGDDGLNQPVLQGLGRMFLLLNPPVHTRLRSLMMKAFNARQIESMRDIAHSTAQRLIDDFANRRSVDLVSAYARPFPIEIICRMLNVPVEHADKLGDAMEHLARMLDAAPADAAQLAASNDAYQTLERYFTEVVEARRKQPGTDLISMLITVEEDGETLTQDEIVANVILLYLAGHETTSNMIGNALIALQRHPQQFDALKRDLTRLPNAIMECLRFDGSVQLAGRTASEDTEIAGIEVPRDTLIYLSLGAANRDPARFDHPDQLDIGRELPRVITFGGGVHHCLGYRLALLELETALGVLLARLPDLAIDGVDDLRWNGRTSLRGVASLSAHW</sequence>
<keyword evidence="4 7" id="KW-0560">Oxidoreductase</keyword>
<dbReference type="CDD" id="cd20625">
    <property type="entry name" value="CYP164-like"/>
    <property type="match status" value="1"/>
</dbReference>
<keyword evidence="5 7" id="KW-0408">Iron</keyword>
<name>A0A6J5E0B8_9BURK</name>
<dbReference type="GO" id="GO:0004497">
    <property type="term" value="F:monooxygenase activity"/>
    <property type="evidence" value="ECO:0007669"/>
    <property type="project" value="UniProtKB-KW"/>
</dbReference>